<evidence type="ECO:0000256" key="9">
    <source>
        <dbReference type="ARBA" id="ARBA00023136"/>
    </source>
</evidence>
<evidence type="ECO:0000256" key="1">
    <source>
        <dbReference type="ARBA" id="ARBA00004479"/>
    </source>
</evidence>
<evidence type="ECO:0000256" key="12">
    <source>
        <dbReference type="RuleBase" id="RU000454"/>
    </source>
</evidence>
<keyword evidence="8 13" id="KW-1133">Transmembrane helix</keyword>
<gene>
    <name evidence="16" type="ORF">R5R35_000848</name>
</gene>
<comment type="similarity">
    <text evidence="2 12">Belongs to the peptidase A1 family.</text>
</comment>
<sequence length="456" mass="50192">MTRGIGKDTLWLTVLLWMFVESLSDNVWGYPGQGYYIEVEIGSPPQKLNVLLDTGSANLAVAAAPLSNVEKFFQSNISKTYEATGQSVSVTYTQGTWHGMLGSDLVQVPSVHASQVRCDIALIQESEDFFTNGSKWQGIMGLGYGVLAQPRGTTTSWLTAISPSAFALQLGCSSEENSMEVHGVLEILHPPFPKPPFCATIIREWFYEVIVTGVWVDDVTVNIPCEEFNNDKSIVDSGTTNLRFPRKVFQEVVKMINNSVRSHGINISDAFWNQESVACLDTKPETIFPSLALGLARDDGQYFKVVLDPQSYLHRDLENHSQFNCHQLALEPSDTGTVLGLVFLEGLKVIFDRTSRSVCFSSSSCGGPPVLLEGPFACDNDPMNCVHRDDVASALTAISVTMGAFLSVAAIIVAYLACSRFLHPYLCPVKSQWPRRSRSRRELLPRSSDLDLTTAT</sequence>
<evidence type="ECO:0000256" key="2">
    <source>
        <dbReference type="ARBA" id="ARBA00007447"/>
    </source>
</evidence>
<dbReference type="FunFam" id="2.40.70.10:FF:000007">
    <property type="entry name" value="Beta-secretase 1"/>
    <property type="match status" value="1"/>
</dbReference>
<dbReference type="GO" id="GO:0050435">
    <property type="term" value="P:amyloid-beta metabolic process"/>
    <property type="evidence" value="ECO:0007669"/>
    <property type="project" value="TreeGrafter"/>
</dbReference>
<dbReference type="PRINTS" id="PR00792">
    <property type="entry name" value="PEPSIN"/>
</dbReference>
<evidence type="ECO:0000256" key="10">
    <source>
        <dbReference type="ARBA" id="ARBA00023145"/>
    </source>
</evidence>
<evidence type="ECO:0000256" key="7">
    <source>
        <dbReference type="ARBA" id="ARBA00022801"/>
    </source>
</evidence>
<evidence type="ECO:0000259" key="15">
    <source>
        <dbReference type="PROSITE" id="PS51767"/>
    </source>
</evidence>
<evidence type="ECO:0000313" key="17">
    <source>
        <dbReference type="Proteomes" id="UP001378592"/>
    </source>
</evidence>
<dbReference type="GO" id="GO:0004190">
    <property type="term" value="F:aspartic-type endopeptidase activity"/>
    <property type="evidence" value="ECO:0007669"/>
    <property type="project" value="UniProtKB-KW"/>
</dbReference>
<dbReference type="InterPro" id="IPR033121">
    <property type="entry name" value="PEPTIDASE_A1"/>
</dbReference>
<dbReference type="InterPro" id="IPR001461">
    <property type="entry name" value="Aspartic_peptidase_A1"/>
</dbReference>
<dbReference type="EMBL" id="JAZDUA010000255">
    <property type="protein sequence ID" value="KAK7862829.1"/>
    <property type="molecule type" value="Genomic_DNA"/>
</dbReference>
<comment type="subcellular location">
    <subcellularLocation>
        <location evidence="1">Membrane</location>
        <topology evidence="1">Single-pass type I membrane protein</topology>
    </subcellularLocation>
</comment>
<dbReference type="PANTHER" id="PTHR47965">
    <property type="entry name" value="ASPARTYL PROTEASE-RELATED"/>
    <property type="match status" value="1"/>
</dbReference>
<dbReference type="GO" id="GO:0005768">
    <property type="term" value="C:endosome"/>
    <property type="evidence" value="ECO:0007669"/>
    <property type="project" value="TreeGrafter"/>
</dbReference>
<protein>
    <recommendedName>
        <fullName evidence="15">Peptidase A1 domain-containing protein</fullName>
    </recommendedName>
</protein>
<evidence type="ECO:0000256" key="8">
    <source>
        <dbReference type="ARBA" id="ARBA00022989"/>
    </source>
</evidence>
<dbReference type="PRINTS" id="PR01815">
    <property type="entry name" value="BACEFAMILY"/>
</dbReference>
<accession>A0AAN9Z4L5</accession>
<keyword evidence="5 14" id="KW-0732">Signal</keyword>
<keyword evidence="7 12" id="KW-0378">Hydrolase</keyword>
<reference evidence="16 17" key="1">
    <citation type="submission" date="2024-03" db="EMBL/GenBank/DDBJ databases">
        <title>The genome assembly and annotation of the cricket Gryllus longicercus Weissman &amp; Gray.</title>
        <authorList>
            <person name="Szrajer S."/>
            <person name="Gray D."/>
            <person name="Ylla G."/>
        </authorList>
    </citation>
    <scope>NUCLEOTIDE SEQUENCE [LARGE SCALE GENOMIC DNA]</scope>
    <source>
        <strain evidence="16">DAG 2021-001</strain>
        <tissue evidence="16">Whole body minus gut</tissue>
    </source>
</reference>
<dbReference type="SUPFAM" id="SSF50630">
    <property type="entry name" value="Acid proteases"/>
    <property type="match status" value="1"/>
</dbReference>
<evidence type="ECO:0000256" key="11">
    <source>
        <dbReference type="PIRSR" id="PIRSR601461-1"/>
    </source>
</evidence>
<feature type="chain" id="PRO_5043006820" description="Peptidase A1 domain-containing protein" evidence="14">
    <location>
        <begin position="25"/>
        <end position="456"/>
    </location>
</feature>
<evidence type="ECO:0000256" key="14">
    <source>
        <dbReference type="SAM" id="SignalP"/>
    </source>
</evidence>
<dbReference type="PROSITE" id="PS00141">
    <property type="entry name" value="ASP_PROTEASE"/>
    <property type="match status" value="1"/>
</dbReference>
<keyword evidence="4 13" id="KW-0812">Transmembrane</keyword>
<dbReference type="PANTHER" id="PTHR47965:SF12">
    <property type="entry name" value="ASPARTIC PROTEINASE 3-RELATED"/>
    <property type="match status" value="1"/>
</dbReference>
<dbReference type="Gene3D" id="2.40.70.10">
    <property type="entry name" value="Acid Proteases"/>
    <property type="match status" value="2"/>
</dbReference>
<dbReference type="GO" id="GO:0005886">
    <property type="term" value="C:plasma membrane"/>
    <property type="evidence" value="ECO:0007669"/>
    <property type="project" value="TreeGrafter"/>
</dbReference>
<dbReference type="InterPro" id="IPR001969">
    <property type="entry name" value="Aspartic_peptidase_AS"/>
</dbReference>
<dbReference type="AlphaFoldDB" id="A0AAN9Z4L5"/>
<feature type="transmembrane region" description="Helical" evidence="13">
    <location>
        <begin position="391"/>
        <end position="416"/>
    </location>
</feature>
<dbReference type="GO" id="GO:0006509">
    <property type="term" value="P:membrane protein ectodomain proteolysis"/>
    <property type="evidence" value="ECO:0007669"/>
    <property type="project" value="TreeGrafter"/>
</dbReference>
<dbReference type="GO" id="GO:0005802">
    <property type="term" value="C:trans-Golgi network"/>
    <property type="evidence" value="ECO:0007669"/>
    <property type="project" value="TreeGrafter"/>
</dbReference>
<dbReference type="PROSITE" id="PS51767">
    <property type="entry name" value="PEPTIDASE_A1"/>
    <property type="match status" value="1"/>
</dbReference>
<feature type="signal peptide" evidence="14">
    <location>
        <begin position="1"/>
        <end position="24"/>
    </location>
</feature>
<name>A0AAN9Z4L5_9ORTH</name>
<feature type="active site" evidence="11">
    <location>
        <position position="236"/>
    </location>
</feature>
<keyword evidence="3 12" id="KW-0645">Protease</keyword>
<evidence type="ECO:0000256" key="6">
    <source>
        <dbReference type="ARBA" id="ARBA00022750"/>
    </source>
</evidence>
<comment type="caution">
    <text evidence="16">The sequence shown here is derived from an EMBL/GenBank/DDBJ whole genome shotgun (WGS) entry which is preliminary data.</text>
</comment>
<evidence type="ECO:0000256" key="3">
    <source>
        <dbReference type="ARBA" id="ARBA00022670"/>
    </source>
</evidence>
<evidence type="ECO:0000256" key="13">
    <source>
        <dbReference type="SAM" id="Phobius"/>
    </source>
</evidence>
<dbReference type="Pfam" id="PF00026">
    <property type="entry name" value="Asp"/>
    <property type="match status" value="1"/>
</dbReference>
<organism evidence="16 17">
    <name type="scientific">Gryllus longicercus</name>
    <dbReference type="NCBI Taxonomy" id="2509291"/>
    <lineage>
        <taxon>Eukaryota</taxon>
        <taxon>Metazoa</taxon>
        <taxon>Ecdysozoa</taxon>
        <taxon>Arthropoda</taxon>
        <taxon>Hexapoda</taxon>
        <taxon>Insecta</taxon>
        <taxon>Pterygota</taxon>
        <taxon>Neoptera</taxon>
        <taxon>Polyneoptera</taxon>
        <taxon>Orthoptera</taxon>
        <taxon>Ensifera</taxon>
        <taxon>Gryllidea</taxon>
        <taxon>Grylloidea</taxon>
        <taxon>Gryllidae</taxon>
        <taxon>Gryllinae</taxon>
        <taxon>Gryllus</taxon>
    </lineage>
</organism>
<proteinExistence type="inferred from homology"/>
<keyword evidence="17" id="KW-1185">Reference proteome</keyword>
<feature type="domain" description="Peptidase A1" evidence="15">
    <location>
        <begin position="35"/>
        <end position="361"/>
    </location>
</feature>
<keyword evidence="10" id="KW-0865">Zymogen</keyword>
<evidence type="ECO:0000313" key="16">
    <source>
        <dbReference type="EMBL" id="KAK7862829.1"/>
    </source>
</evidence>
<dbReference type="InterPro" id="IPR021109">
    <property type="entry name" value="Peptidase_aspartic_dom_sf"/>
</dbReference>
<dbReference type="InterPro" id="IPR009119">
    <property type="entry name" value="BACE"/>
</dbReference>
<dbReference type="Proteomes" id="UP001378592">
    <property type="component" value="Unassembled WGS sequence"/>
</dbReference>
<evidence type="ECO:0000256" key="4">
    <source>
        <dbReference type="ARBA" id="ARBA00022692"/>
    </source>
</evidence>
<evidence type="ECO:0000256" key="5">
    <source>
        <dbReference type="ARBA" id="ARBA00022729"/>
    </source>
</evidence>
<keyword evidence="6 12" id="KW-0064">Aspartyl protease</keyword>
<feature type="active site" evidence="11">
    <location>
        <position position="53"/>
    </location>
</feature>
<keyword evidence="9 13" id="KW-0472">Membrane</keyword>